<evidence type="ECO:0000313" key="3">
    <source>
        <dbReference type="Proteomes" id="UP001066276"/>
    </source>
</evidence>
<proteinExistence type="predicted"/>
<accession>A0AAV7WZ68</accession>
<protein>
    <submittedName>
        <fullName evidence="2">Uncharacterized protein</fullName>
    </submittedName>
</protein>
<dbReference type="AlphaFoldDB" id="A0AAV7WZ68"/>
<sequence length="87" mass="9814">MEKFPGGTVESVAFIQQDVDDKQEEEARCRGGKEGGEDEDGRVEESTHRSQPRIQTDGTLNENKHNTDAQCVRDKCWNPGKSSYWSP</sequence>
<feature type="region of interest" description="Disordered" evidence="1">
    <location>
        <begin position="1"/>
        <end position="66"/>
    </location>
</feature>
<reference evidence="2" key="1">
    <citation type="journal article" date="2022" name="bioRxiv">
        <title>Sequencing and chromosome-scale assembly of the giantPleurodeles waltlgenome.</title>
        <authorList>
            <person name="Brown T."/>
            <person name="Elewa A."/>
            <person name="Iarovenko S."/>
            <person name="Subramanian E."/>
            <person name="Araus A.J."/>
            <person name="Petzold A."/>
            <person name="Susuki M."/>
            <person name="Suzuki K.-i.T."/>
            <person name="Hayashi T."/>
            <person name="Toyoda A."/>
            <person name="Oliveira C."/>
            <person name="Osipova E."/>
            <person name="Leigh N.D."/>
            <person name="Simon A."/>
            <person name="Yun M.H."/>
        </authorList>
    </citation>
    <scope>NUCLEOTIDE SEQUENCE</scope>
    <source>
        <strain evidence="2">20211129_DDA</strain>
        <tissue evidence="2">Liver</tissue>
    </source>
</reference>
<evidence type="ECO:0000256" key="1">
    <source>
        <dbReference type="SAM" id="MobiDB-lite"/>
    </source>
</evidence>
<name>A0AAV7WZ68_PLEWA</name>
<evidence type="ECO:0000313" key="2">
    <source>
        <dbReference type="EMBL" id="KAJ1218166.1"/>
    </source>
</evidence>
<feature type="compositionally biased region" description="Polar residues" evidence="1">
    <location>
        <begin position="52"/>
        <end position="61"/>
    </location>
</feature>
<dbReference type="Proteomes" id="UP001066276">
    <property type="component" value="Chromosome 1_1"/>
</dbReference>
<gene>
    <name evidence="2" type="ORF">NDU88_005749</name>
</gene>
<comment type="caution">
    <text evidence="2">The sequence shown here is derived from an EMBL/GenBank/DDBJ whole genome shotgun (WGS) entry which is preliminary data.</text>
</comment>
<feature type="compositionally biased region" description="Basic and acidic residues" evidence="1">
    <location>
        <begin position="25"/>
        <end position="35"/>
    </location>
</feature>
<organism evidence="2 3">
    <name type="scientific">Pleurodeles waltl</name>
    <name type="common">Iberian ribbed newt</name>
    <dbReference type="NCBI Taxonomy" id="8319"/>
    <lineage>
        <taxon>Eukaryota</taxon>
        <taxon>Metazoa</taxon>
        <taxon>Chordata</taxon>
        <taxon>Craniata</taxon>
        <taxon>Vertebrata</taxon>
        <taxon>Euteleostomi</taxon>
        <taxon>Amphibia</taxon>
        <taxon>Batrachia</taxon>
        <taxon>Caudata</taxon>
        <taxon>Salamandroidea</taxon>
        <taxon>Salamandridae</taxon>
        <taxon>Pleurodelinae</taxon>
        <taxon>Pleurodeles</taxon>
    </lineage>
</organism>
<keyword evidence="3" id="KW-1185">Reference proteome</keyword>
<dbReference type="EMBL" id="JANPWB010000001">
    <property type="protein sequence ID" value="KAJ1218166.1"/>
    <property type="molecule type" value="Genomic_DNA"/>
</dbReference>